<feature type="transmembrane region" description="Helical" evidence="1">
    <location>
        <begin position="90"/>
        <end position="111"/>
    </location>
</feature>
<evidence type="ECO:0000313" key="2">
    <source>
        <dbReference type="EMBL" id="MBB4866312.1"/>
    </source>
</evidence>
<evidence type="ECO:0000313" key="3">
    <source>
        <dbReference type="Proteomes" id="UP000566995"/>
    </source>
</evidence>
<dbReference type="RefSeq" id="WP_184594678.1">
    <property type="nucleotide sequence ID" value="NZ_JACHLI010000026.1"/>
</dbReference>
<feature type="transmembrane region" description="Helical" evidence="1">
    <location>
        <begin position="36"/>
        <end position="54"/>
    </location>
</feature>
<feature type="transmembrane region" description="Helical" evidence="1">
    <location>
        <begin position="123"/>
        <end position="155"/>
    </location>
</feature>
<proteinExistence type="predicted"/>
<keyword evidence="1" id="KW-0472">Membrane</keyword>
<dbReference type="AlphaFoldDB" id="A0A7W7KNZ5"/>
<keyword evidence="1" id="KW-0812">Transmembrane</keyword>
<protein>
    <submittedName>
        <fullName evidence="2">Uncharacterized protein</fullName>
    </submittedName>
</protein>
<dbReference type="EMBL" id="JACHLI010000026">
    <property type="protein sequence ID" value="MBB4866312.1"/>
    <property type="molecule type" value="Genomic_DNA"/>
</dbReference>
<name>A0A7W7KNZ5_PSENT</name>
<sequence length="213" mass="23407">MTFGLWQAHLALALLLFLLVAPLGTARHWQVLKLAGAAGLTFLPVDGLPLAILVRSFTHDLSSSLLVLLAGLTLARLGAVQVRADHLRDLLLAFAVLTLVLYPASLGLSYLDPYRWGYEPTWLLLAMAVLTFAFLLRGNGLGAAMLLIATLAYALRGEGPGNYWNYLIDPLLALYAWVFCLKWAGAALLRRVRSFLHGERTARRPTDLAETDR</sequence>
<feature type="transmembrane region" description="Helical" evidence="1">
    <location>
        <begin position="66"/>
        <end position="84"/>
    </location>
</feature>
<organism evidence="2 3">
    <name type="scientific">Pseudomonas nitroreducens</name>
    <dbReference type="NCBI Taxonomy" id="46680"/>
    <lineage>
        <taxon>Bacteria</taxon>
        <taxon>Pseudomonadati</taxon>
        <taxon>Pseudomonadota</taxon>
        <taxon>Gammaproteobacteria</taxon>
        <taxon>Pseudomonadales</taxon>
        <taxon>Pseudomonadaceae</taxon>
        <taxon>Pseudomonas</taxon>
    </lineage>
</organism>
<feature type="transmembrane region" description="Helical" evidence="1">
    <location>
        <begin position="167"/>
        <end position="189"/>
    </location>
</feature>
<comment type="caution">
    <text evidence="2">The sequence shown here is derived from an EMBL/GenBank/DDBJ whole genome shotgun (WGS) entry which is preliminary data.</text>
</comment>
<keyword evidence="1" id="KW-1133">Transmembrane helix</keyword>
<reference evidence="2 3" key="1">
    <citation type="submission" date="2020-08" db="EMBL/GenBank/DDBJ databases">
        <title>Functional genomics of gut bacteria from endangered species of beetles.</title>
        <authorList>
            <person name="Carlos-Shanley C."/>
        </authorList>
    </citation>
    <scope>NUCLEOTIDE SEQUENCE [LARGE SCALE GENOMIC DNA]</scope>
    <source>
        <strain evidence="2 3">S00179</strain>
    </source>
</reference>
<evidence type="ECO:0000256" key="1">
    <source>
        <dbReference type="SAM" id="Phobius"/>
    </source>
</evidence>
<gene>
    <name evidence="2" type="ORF">HNP46_005217</name>
</gene>
<dbReference type="Proteomes" id="UP000566995">
    <property type="component" value="Unassembled WGS sequence"/>
</dbReference>
<accession>A0A7W7KNZ5</accession>